<dbReference type="RefSeq" id="WP_150441614.1">
    <property type="nucleotide sequence ID" value="NZ_VYKL01000030.1"/>
</dbReference>
<dbReference type="PANTHER" id="PTHR40044:SF1">
    <property type="entry name" value="INTEGRAL MEMBRANE PROTEIN"/>
    <property type="match status" value="1"/>
</dbReference>
<keyword evidence="3" id="KW-1185">Reference proteome</keyword>
<organism evidence="2 3">
    <name type="scientific">Niallia endozanthoxylica</name>
    <dbReference type="NCBI Taxonomy" id="2036016"/>
    <lineage>
        <taxon>Bacteria</taxon>
        <taxon>Bacillati</taxon>
        <taxon>Bacillota</taxon>
        <taxon>Bacilli</taxon>
        <taxon>Bacillales</taxon>
        <taxon>Bacillaceae</taxon>
        <taxon>Niallia</taxon>
    </lineage>
</organism>
<accession>A0A5J5HII7</accession>
<dbReference type="OrthoDB" id="1706970at2"/>
<protein>
    <submittedName>
        <fullName evidence="2">QueT transporter family protein</fullName>
    </submittedName>
</protein>
<reference evidence="2 3" key="1">
    <citation type="submission" date="2019-09" db="EMBL/GenBank/DDBJ databases">
        <title>Whole genome sequences of isolates from the Mars Exploration Rovers.</title>
        <authorList>
            <person name="Seuylemezian A."/>
            <person name="Vaishampayan P."/>
        </authorList>
    </citation>
    <scope>NUCLEOTIDE SEQUENCE [LARGE SCALE GENOMIC DNA]</scope>
    <source>
        <strain evidence="2 3">MER_TA_151</strain>
    </source>
</reference>
<dbReference type="AlphaFoldDB" id="A0A5J5HII7"/>
<dbReference type="InterPro" id="IPR010387">
    <property type="entry name" value="QueT"/>
</dbReference>
<feature type="transmembrane region" description="Helical" evidence="1">
    <location>
        <begin position="49"/>
        <end position="66"/>
    </location>
</feature>
<feature type="transmembrane region" description="Helical" evidence="1">
    <location>
        <begin position="6"/>
        <end position="28"/>
    </location>
</feature>
<dbReference type="PIRSF" id="PIRSF031501">
    <property type="entry name" value="QueT"/>
    <property type="match status" value="1"/>
</dbReference>
<feature type="transmembrane region" description="Helical" evidence="1">
    <location>
        <begin position="128"/>
        <end position="151"/>
    </location>
</feature>
<dbReference type="PANTHER" id="PTHR40044">
    <property type="entry name" value="INTEGRAL MEMBRANE PROTEIN-RELATED"/>
    <property type="match status" value="1"/>
</dbReference>
<proteinExistence type="predicted"/>
<feature type="transmembrane region" description="Helical" evidence="1">
    <location>
        <begin position="72"/>
        <end position="93"/>
    </location>
</feature>
<gene>
    <name evidence="2" type="ORF">F4V44_19095</name>
</gene>
<sequence>MNIKTIAVNGIVAALYIAVSFVIQPFGFTNVQFRVSEMFNHLIVFNKKFIYGIVLGVFLTNLFFSPMVAYDLVFGVGQSIVALLVTIFSMRFIKGIWARMAFNTIVFTFTMFIIAFELNLAFGLPFLFTWLTTAAGELVVMVVGAPIMYAINKRVNFNKLIETSVSIAKHKVISQ</sequence>
<keyword evidence="1" id="KW-0812">Transmembrane</keyword>
<evidence type="ECO:0000313" key="2">
    <source>
        <dbReference type="EMBL" id="KAA9020007.1"/>
    </source>
</evidence>
<keyword evidence="1" id="KW-0472">Membrane</keyword>
<name>A0A5J5HII7_9BACI</name>
<dbReference type="Pfam" id="PF06177">
    <property type="entry name" value="QueT"/>
    <property type="match status" value="1"/>
</dbReference>
<feature type="transmembrane region" description="Helical" evidence="1">
    <location>
        <begin position="100"/>
        <end position="122"/>
    </location>
</feature>
<comment type="caution">
    <text evidence="2">The sequence shown here is derived from an EMBL/GenBank/DDBJ whole genome shotgun (WGS) entry which is preliminary data.</text>
</comment>
<dbReference type="EMBL" id="VYKL01000030">
    <property type="protein sequence ID" value="KAA9020007.1"/>
    <property type="molecule type" value="Genomic_DNA"/>
</dbReference>
<keyword evidence="1" id="KW-1133">Transmembrane helix</keyword>
<evidence type="ECO:0000256" key="1">
    <source>
        <dbReference type="SAM" id="Phobius"/>
    </source>
</evidence>
<evidence type="ECO:0000313" key="3">
    <source>
        <dbReference type="Proteomes" id="UP000326671"/>
    </source>
</evidence>
<dbReference type="Proteomes" id="UP000326671">
    <property type="component" value="Unassembled WGS sequence"/>
</dbReference>